<dbReference type="EMBL" id="BAAALM010000015">
    <property type="protein sequence ID" value="GAA1214696.1"/>
    <property type="molecule type" value="Genomic_DNA"/>
</dbReference>
<evidence type="ECO:0000313" key="2">
    <source>
        <dbReference type="Proteomes" id="UP001500467"/>
    </source>
</evidence>
<evidence type="ECO:0000313" key="1">
    <source>
        <dbReference type="EMBL" id="GAA1214696.1"/>
    </source>
</evidence>
<keyword evidence="2" id="KW-1185">Reference proteome</keyword>
<sequence>MIGSYWLIVGVDAQIQAVIHDLEGDSHVAAELVEAPNILCRDLCLLCAEYATQSEQLSGFTARELDVVSRRNRGVKSSLHVEKFATRQFSDRVAHCATYHASQIGGFCSDLGETGSTSQNCQLWAGHLVGGRGAASRCCSIYDVIM</sequence>
<dbReference type="Proteomes" id="UP001500467">
    <property type="component" value="Unassembled WGS sequence"/>
</dbReference>
<name>A0ABP4G9X1_9PSEU</name>
<protein>
    <submittedName>
        <fullName evidence="1">Uncharacterized protein</fullName>
    </submittedName>
</protein>
<gene>
    <name evidence="1" type="ORF">GCM10009675_41030</name>
</gene>
<comment type="caution">
    <text evidence="1">The sequence shown here is derived from an EMBL/GenBank/DDBJ whole genome shotgun (WGS) entry which is preliminary data.</text>
</comment>
<accession>A0ABP4G9X1</accession>
<proteinExistence type="predicted"/>
<organism evidence="1 2">
    <name type="scientific">Prauserella alba</name>
    <dbReference type="NCBI Taxonomy" id="176898"/>
    <lineage>
        <taxon>Bacteria</taxon>
        <taxon>Bacillati</taxon>
        <taxon>Actinomycetota</taxon>
        <taxon>Actinomycetes</taxon>
        <taxon>Pseudonocardiales</taxon>
        <taxon>Pseudonocardiaceae</taxon>
        <taxon>Prauserella</taxon>
    </lineage>
</organism>
<reference evidence="2" key="1">
    <citation type="journal article" date="2019" name="Int. J. Syst. Evol. Microbiol.">
        <title>The Global Catalogue of Microorganisms (GCM) 10K type strain sequencing project: providing services to taxonomists for standard genome sequencing and annotation.</title>
        <authorList>
            <consortium name="The Broad Institute Genomics Platform"/>
            <consortium name="The Broad Institute Genome Sequencing Center for Infectious Disease"/>
            <person name="Wu L."/>
            <person name="Ma J."/>
        </authorList>
    </citation>
    <scope>NUCLEOTIDE SEQUENCE [LARGE SCALE GENOMIC DNA]</scope>
    <source>
        <strain evidence="2">JCM 13022</strain>
    </source>
</reference>